<evidence type="ECO:0000256" key="5">
    <source>
        <dbReference type="ARBA" id="ARBA00022734"/>
    </source>
</evidence>
<reference evidence="9" key="2">
    <citation type="submission" date="2025-08" db="UniProtKB">
        <authorList>
            <consortium name="Ensembl"/>
        </authorList>
    </citation>
    <scope>IDENTIFICATION</scope>
</reference>
<dbReference type="STRING" id="31033.ENSTRUP00000055611"/>
<dbReference type="GO" id="GO:0030246">
    <property type="term" value="F:carbohydrate binding"/>
    <property type="evidence" value="ECO:0007669"/>
    <property type="project" value="UniProtKB-UniRule"/>
</dbReference>
<sequence>MYKKKPETFWVSSFRPITSAGSSHFIRFAMFLIRPRLLSFILDSNYIDRIKGKFKAVKTSADLKCRLSKVCPPDHFAMRLTSGAADVVGPQICFEGKIIMSHVLNNVGPGLNIAVIDGETGIVEKIGSINMQKGKGKRGEAEEEVLEYLKEIKPGMIVLVASFGDVTPKLTEEVRGLFAGMGSALVTSVKARDNWVFAGRAGGADRSLYEKTAVNEKKTNAYEGWPGQVEVGGCYPRTQTNQT</sequence>
<keyword evidence="6" id="KW-1015">Disulfide bond</keyword>
<evidence type="ECO:0000256" key="2">
    <source>
        <dbReference type="ARBA" id="ARBA00010905"/>
    </source>
</evidence>
<evidence type="ECO:0000313" key="9">
    <source>
        <dbReference type="Ensembl" id="ENSTRUP00000055611.2"/>
    </source>
</evidence>
<dbReference type="AlphaFoldDB" id="A0A3B5KD54"/>
<dbReference type="GeneTree" id="ENSGT00950000183004"/>
<evidence type="ECO:0000259" key="8">
    <source>
        <dbReference type="Pfam" id="PF15711"/>
    </source>
</evidence>
<evidence type="ECO:0000256" key="1">
    <source>
        <dbReference type="ARBA" id="ARBA00004613"/>
    </source>
</evidence>
<reference evidence="9" key="3">
    <citation type="submission" date="2025-09" db="UniProtKB">
        <authorList>
            <consortium name="Ensembl"/>
        </authorList>
    </citation>
    <scope>IDENTIFICATION</scope>
</reference>
<dbReference type="PROSITE" id="PS52031">
    <property type="entry name" value="GG_LECTIN"/>
    <property type="match status" value="1"/>
</dbReference>
<protein>
    <submittedName>
        <fullName evidence="9">Si:dkeyp-67f1.2</fullName>
    </submittedName>
</protein>
<dbReference type="PANTHER" id="PTHR14592">
    <property type="entry name" value="UNCHARACTERIZED FAM3"/>
    <property type="match status" value="1"/>
</dbReference>
<dbReference type="InterPro" id="IPR039220">
    <property type="entry name" value="FAM3"/>
</dbReference>
<dbReference type="InParanoid" id="A0A3B5KD54"/>
<evidence type="ECO:0000256" key="6">
    <source>
        <dbReference type="ARBA" id="ARBA00023157"/>
    </source>
</evidence>
<evidence type="ECO:0000256" key="4">
    <source>
        <dbReference type="ARBA" id="ARBA00022729"/>
    </source>
</evidence>
<keyword evidence="3" id="KW-0964">Secreted</keyword>
<comment type="similarity">
    <text evidence="2">Belongs to the FAM3 family.</text>
</comment>
<organism evidence="9 10">
    <name type="scientific">Takifugu rubripes</name>
    <name type="common">Japanese pufferfish</name>
    <name type="synonym">Fugu rubripes</name>
    <dbReference type="NCBI Taxonomy" id="31033"/>
    <lineage>
        <taxon>Eukaryota</taxon>
        <taxon>Metazoa</taxon>
        <taxon>Chordata</taxon>
        <taxon>Craniata</taxon>
        <taxon>Vertebrata</taxon>
        <taxon>Euteleostomi</taxon>
        <taxon>Actinopterygii</taxon>
        <taxon>Neopterygii</taxon>
        <taxon>Teleostei</taxon>
        <taxon>Neoteleostei</taxon>
        <taxon>Acanthomorphata</taxon>
        <taxon>Eupercaria</taxon>
        <taxon>Tetraodontiformes</taxon>
        <taxon>Tetradontoidea</taxon>
        <taxon>Tetraodontidae</taxon>
        <taxon>Takifugu</taxon>
    </lineage>
</organism>
<dbReference type="Proteomes" id="UP000005226">
    <property type="component" value="Chromosome 19"/>
</dbReference>
<dbReference type="CDD" id="cd13940">
    <property type="entry name" value="ILEI_FAM3C"/>
    <property type="match status" value="1"/>
</dbReference>
<proteinExistence type="inferred from homology"/>
<dbReference type="Pfam" id="PF15711">
    <property type="entry name" value="ILEI"/>
    <property type="match status" value="1"/>
</dbReference>
<keyword evidence="10" id="KW-1185">Reference proteome</keyword>
<dbReference type="OMA" id="NMKTGDP"/>
<reference evidence="9 10" key="1">
    <citation type="journal article" date="2011" name="Genome Biol. Evol.">
        <title>Integration of the genetic map and genome assembly of fugu facilitates insights into distinct features of genome evolution in teleosts and mammals.</title>
        <authorList>
            <person name="Kai W."/>
            <person name="Kikuchi K."/>
            <person name="Tohari S."/>
            <person name="Chew A.K."/>
            <person name="Tay A."/>
            <person name="Fujiwara A."/>
            <person name="Hosoya S."/>
            <person name="Suetake H."/>
            <person name="Naruse K."/>
            <person name="Brenner S."/>
            <person name="Suzuki Y."/>
            <person name="Venkatesh B."/>
        </authorList>
    </citation>
    <scope>NUCLEOTIDE SEQUENCE [LARGE SCALE GENOMIC DNA]</scope>
</reference>
<keyword evidence="4" id="KW-0732">Signal</keyword>
<comment type="subcellular location">
    <subcellularLocation>
        <location evidence="1">Secreted</location>
    </subcellularLocation>
</comment>
<dbReference type="Ensembl" id="ENSTRUT00000055071.2">
    <property type="protein sequence ID" value="ENSTRUP00000055611.2"/>
    <property type="gene ID" value="ENSTRUG00000024993.2"/>
</dbReference>
<accession>A0A3B5KD54</accession>
<feature type="domain" description="ILEI/PANDER" evidence="8">
    <location>
        <begin position="110"/>
        <end position="202"/>
    </location>
</feature>
<dbReference type="InterPro" id="IPR039477">
    <property type="entry name" value="ILEI/PANDER_dom"/>
</dbReference>
<evidence type="ECO:0000256" key="3">
    <source>
        <dbReference type="ARBA" id="ARBA00022525"/>
    </source>
</evidence>
<name>A0A3B5KD54_TAKRU</name>
<evidence type="ECO:0000313" key="10">
    <source>
        <dbReference type="Proteomes" id="UP000005226"/>
    </source>
</evidence>
<evidence type="ECO:0000256" key="7">
    <source>
        <dbReference type="PROSITE-ProRule" id="PRU01375"/>
    </source>
</evidence>
<dbReference type="GO" id="GO:0005576">
    <property type="term" value="C:extracellular region"/>
    <property type="evidence" value="ECO:0007669"/>
    <property type="project" value="UniProtKB-SubCell"/>
</dbReference>
<keyword evidence="5 7" id="KW-0430">Lectin</keyword>
<dbReference type="InterPro" id="IPR039475">
    <property type="entry name" value="ILEI_FAM3C"/>
</dbReference>
<gene>
    <name evidence="9" type="primary">si:dkeyp-67f1.2</name>
</gene>